<keyword evidence="5 6" id="KW-0234">DNA repair</keyword>
<dbReference type="OrthoDB" id="9804933at2"/>
<dbReference type="SUPFAM" id="SSF47781">
    <property type="entry name" value="RuvA domain 2-like"/>
    <property type="match status" value="1"/>
</dbReference>
<dbReference type="Pfam" id="PF08459">
    <property type="entry name" value="UvrC_RNaseH_dom"/>
    <property type="match status" value="1"/>
</dbReference>
<protein>
    <recommendedName>
        <fullName evidence="6">UvrABC system protein C</fullName>
        <shortName evidence="6">Protein UvrC</shortName>
    </recommendedName>
    <alternativeName>
        <fullName evidence="6">Excinuclease ABC subunit C</fullName>
    </alternativeName>
</protein>
<comment type="similarity">
    <text evidence="6">Belongs to the UvrC family.</text>
</comment>
<evidence type="ECO:0000259" key="8">
    <source>
        <dbReference type="PROSITE" id="PS50151"/>
    </source>
</evidence>
<evidence type="ECO:0000313" key="11">
    <source>
        <dbReference type="EMBL" id="TQK75726.1"/>
    </source>
</evidence>
<keyword evidence="6" id="KW-0742">SOS response</keyword>
<evidence type="ECO:0000256" key="2">
    <source>
        <dbReference type="ARBA" id="ARBA00022763"/>
    </source>
</evidence>
<proteinExistence type="inferred from homology"/>
<gene>
    <name evidence="6" type="primary">uvrC</name>
    <name evidence="11" type="ORF">FB389_0360</name>
</gene>
<comment type="subunit">
    <text evidence="6">Interacts with UvrB in an incision complex.</text>
</comment>
<evidence type="ECO:0000256" key="7">
    <source>
        <dbReference type="SAM" id="MobiDB-lite"/>
    </source>
</evidence>
<dbReference type="RefSeq" id="WP_142111090.1">
    <property type="nucleotide sequence ID" value="NZ_BAAATB010000009.1"/>
</dbReference>
<dbReference type="InterPro" id="IPR010994">
    <property type="entry name" value="RuvA_2-like"/>
</dbReference>
<dbReference type="InterPro" id="IPR004791">
    <property type="entry name" value="UvrC"/>
</dbReference>
<sequence>MTDPATYRPAPGEIPASPGVYRFRDPDGRVIYVGKAKNLRARLANYFQPLHSLHRRTQQMVTTAASVEWTVVGTEVESLALEYQWIKEYDPRFNIKYRDDKSYPYLAITMRDEFPRALVTRTPKKAGNRYFGPYGQAWAIRETLDLLLKPFPVRTCSTGVFKRAGLQGRPCLLGYIDKCAAPCVGRISAEDHRKLAEELCDFMAGKTAPITRRLEAEMQQAAQRLDFEAAARLRDNLQALRTAMEKNAVVLSDGMDADVYAMTRDELEASVQVFYVRQGRIRGQRGWIVEIGEPAEDGELVDSIIEKAYGEYTQPGLEWDRKDAIPATILVPVAPKRADALQEWLTGMRGSKVRIQVPQRGEKAEFARTVLKNAEHAMQLHRMRRAGDLTSRSLALSALQDALGMDQAPLRIECYDISHTQGTNQMASMVVFEDGLARKSEYRTFAIRGSDGQGARDDTEAMREVLRRRFKHIQDSDEAPPNSIPAGQQGAVSVGEPGGGAIRSADGGGGFAGGPGGRTDGAVGDPRGEGGLESGSARGEGGLEAGAVRGKGGLESGAVRGEGGLESGPARDEHGRPRRFAYPPQLVVVDGGQPQVEAAREVFEELGLTHITLCGLAKRLEEVWMPGEDYPLIFERTSPGLYLMQQVRDEAHRFAIKAHRSRRSASMTRSELDGVPGIGPTKAKALLKKFGSLSKLRAASVDEVAAVPGMGAKSAAALLAALNS</sequence>
<dbReference type="NCBIfam" id="TIGR00194">
    <property type="entry name" value="uvrC"/>
    <property type="match status" value="1"/>
</dbReference>
<evidence type="ECO:0000256" key="4">
    <source>
        <dbReference type="ARBA" id="ARBA00022881"/>
    </source>
</evidence>
<keyword evidence="4 6" id="KW-0267">Excision nuclease</keyword>
<dbReference type="SMART" id="SM00465">
    <property type="entry name" value="GIYc"/>
    <property type="match status" value="1"/>
</dbReference>
<dbReference type="PROSITE" id="PS50164">
    <property type="entry name" value="GIY_YIG"/>
    <property type="match status" value="1"/>
</dbReference>
<dbReference type="InterPro" id="IPR003583">
    <property type="entry name" value="Hlx-hairpin-Hlx_DNA-bd_motif"/>
</dbReference>
<dbReference type="Pfam" id="PF22920">
    <property type="entry name" value="UvrC_RNaseH"/>
    <property type="match status" value="1"/>
</dbReference>
<dbReference type="GO" id="GO:0009381">
    <property type="term" value="F:excinuclease ABC activity"/>
    <property type="evidence" value="ECO:0007669"/>
    <property type="project" value="UniProtKB-UniRule"/>
</dbReference>
<dbReference type="FunFam" id="3.40.1440.10:FF:000001">
    <property type="entry name" value="UvrABC system protein C"/>
    <property type="match status" value="1"/>
</dbReference>
<dbReference type="GO" id="GO:0009432">
    <property type="term" value="P:SOS response"/>
    <property type="evidence" value="ECO:0007669"/>
    <property type="project" value="UniProtKB-UniRule"/>
</dbReference>
<feature type="domain" description="UVR" evidence="8">
    <location>
        <begin position="208"/>
        <end position="243"/>
    </location>
</feature>
<dbReference type="Proteomes" id="UP000316181">
    <property type="component" value="Unassembled WGS sequence"/>
</dbReference>
<dbReference type="PANTHER" id="PTHR30562">
    <property type="entry name" value="UVRC/OXIDOREDUCTASE"/>
    <property type="match status" value="1"/>
</dbReference>
<dbReference type="SUPFAM" id="SSF46600">
    <property type="entry name" value="C-terminal UvrC-binding domain of UvrB"/>
    <property type="match status" value="1"/>
</dbReference>
<keyword evidence="2 6" id="KW-0227">DNA damage</keyword>
<dbReference type="GO" id="GO:0005737">
    <property type="term" value="C:cytoplasm"/>
    <property type="evidence" value="ECO:0007669"/>
    <property type="project" value="UniProtKB-SubCell"/>
</dbReference>
<dbReference type="InterPro" id="IPR047296">
    <property type="entry name" value="GIY-YIG_UvrC_Cho"/>
</dbReference>
<feature type="region of interest" description="Disordered" evidence="7">
    <location>
        <begin position="472"/>
        <end position="578"/>
    </location>
</feature>
<dbReference type="SUPFAM" id="SSF82771">
    <property type="entry name" value="GIY-YIG endonuclease"/>
    <property type="match status" value="1"/>
</dbReference>
<dbReference type="InterPro" id="IPR035901">
    <property type="entry name" value="GIY-YIG_endonuc_sf"/>
</dbReference>
<dbReference type="PROSITE" id="PS50165">
    <property type="entry name" value="UVRC"/>
    <property type="match status" value="1"/>
</dbReference>
<dbReference type="HAMAP" id="MF_00203">
    <property type="entry name" value="UvrC"/>
    <property type="match status" value="1"/>
</dbReference>
<evidence type="ECO:0000313" key="12">
    <source>
        <dbReference type="Proteomes" id="UP000316181"/>
    </source>
</evidence>
<dbReference type="Gene3D" id="3.40.1440.10">
    <property type="entry name" value="GIY-YIG endonuclease"/>
    <property type="match status" value="1"/>
</dbReference>
<dbReference type="InterPro" id="IPR038476">
    <property type="entry name" value="UvrC_RNase_H_dom_sf"/>
</dbReference>
<dbReference type="AlphaFoldDB" id="A0A542SM67"/>
<dbReference type="InterPro" id="IPR001162">
    <property type="entry name" value="UvrC_RNase_H_dom"/>
</dbReference>
<dbReference type="Gene3D" id="3.30.420.340">
    <property type="entry name" value="UvrC, RNAse H endonuclease domain"/>
    <property type="match status" value="2"/>
</dbReference>
<dbReference type="NCBIfam" id="NF001824">
    <property type="entry name" value="PRK00558.1-5"/>
    <property type="match status" value="1"/>
</dbReference>
<dbReference type="InterPro" id="IPR001943">
    <property type="entry name" value="UVR_dom"/>
</dbReference>
<keyword evidence="12" id="KW-1185">Reference proteome</keyword>
<evidence type="ECO:0000256" key="1">
    <source>
        <dbReference type="ARBA" id="ARBA00022490"/>
    </source>
</evidence>
<evidence type="ECO:0000256" key="5">
    <source>
        <dbReference type="ARBA" id="ARBA00023204"/>
    </source>
</evidence>
<evidence type="ECO:0000259" key="9">
    <source>
        <dbReference type="PROSITE" id="PS50164"/>
    </source>
</evidence>
<dbReference type="PANTHER" id="PTHR30562:SF1">
    <property type="entry name" value="UVRABC SYSTEM PROTEIN C"/>
    <property type="match status" value="1"/>
</dbReference>
<keyword evidence="3 6" id="KW-0228">DNA excision</keyword>
<reference evidence="11 12" key="1">
    <citation type="submission" date="2019-06" db="EMBL/GenBank/DDBJ databases">
        <title>Sequencing the genomes of 1000 actinobacteria strains.</title>
        <authorList>
            <person name="Klenk H.-P."/>
        </authorList>
    </citation>
    <scope>NUCLEOTIDE SEQUENCE [LARGE SCALE GENOMIC DNA]</scope>
    <source>
        <strain evidence="11 12">DSM 10596</strain>
    </source>
</reference>
<accession>A0A542SM67</accession>
<dbReference type="InterPro" id="IPR036876">
    <property type="entry name" value="UVR_dom_sf"/>
</dbReference>
<feature type="domain" description="GIY-YIG" evidence="9">
    <location>
        <begin position="16"/>
        <end position="95"/>
    </location>
</feature>
<name>A0A542SM67_9MICO</name>
<comment type="subcellular location">
    <subcellularLocation>
        <location evidence="6">Cytoplasm</location>
    </subcellularLocation>
</comment>
<comment type="function">
    <text evidence="6">The UvrABC repair system catalyzes the recognition and processing of DNA lesions. UvrC both incises the 5' and 3' sides of the lesion. The N-terminal half is responsible for the 3' incision and the C-terminal half is responsible for the 5' incision.</text>
</comment>
<dbReference type="InterPro" id="IPR050066">
    <property type="entry name" value="UvrABC_protein_C"/>
</dbReference>
<dbReference type="PROSITE" id="PS50151">
    <property type="entry name" value="UVR"/>
    <property type="match status" value="1"/>
</dbReference>
<evidence type="ECO:0000256" key="6">
    <source>
        <dbReference type="HAMAP-Rule" id="MF_00203"/>
    </source>
</evidence>
<feature type="compositionally biased region" description="Gly residues" evidence="7">
    <location>
        <begin position="529"/>
        <end position="566"/>
    </location>
</feature>
<dbReference type="Pfam" id="PF14520">
    <property type="entry name" value="HHH_5"/>
    <property type="match status" value="1"/>
</dbReference>
<comment type="caution">
    <text evidence="11">The sequence shown here is derived from an EMBL/GenBank/DDBJ whole genome shotgun (WGS) entry which is preliminary data.</text>
</comment>
<dbReference type="GO" id="GO:0009380">
    <property type="term" value="C:excinuclease repair complex"/>
    <property type="evidence" value="ECO:0007669"/>
    <property type="project" value="InterPro"/>
</dbReference>
<dbReference type="InterPro" id="IPR000305">
    <property type="entry name" value="GIY-YIG_endonuc"/>
</dbReference>
<feature type="compositionally biased region" description="Gly residues" evidence="7">
    <location>
        <begin position="496"/>
        <end position="519"/>
    </location>
</feature>
<dbReference type="Gene3D" id="4.10.860.10">
    <property type="entry name" value="UVR domain"/>
    <property type="match status" value="1"/>
</dbReference>
<feature type="domain" description="UvrC family homology region profile" evidence="10">
    <location>
        <begin position="259"/>
        <end position="484"/>
    </location>
</feature>
<dbReference type="Gene3D" id="1.10.150.20">
    <property type="entry name" value="5' to 3' exonuclease, C-terminal subdomain"/>
    <property type="match status" value="1"/>
</dbReference>
<organism evidence="11 12">
    <name type="scientific">Rarobacter incanus</name>
    <dbReference type="NCBI Taxonomy" id="153494"/>
    <lineage>
        <taxon>Bacteria</taxon>
        <taxon>Bacillati</taxon>
        <taxon>Actinomycetota</taxon>
        <taxon>Actinomycetes</taxon>
        <taxon>Micrococcales</taxon>
        <taxon>Rarobacteraceae</taxon>
        <taxon>Rarobacter</taxon>
    </lineage>
</organism>
<dbReference type="GO" id="GO:0006289">
    <property type="term" value="P:nucleotide-excision repair"/>
    <property type="evidence" value="ECO:0007669"/>
    <property type="project" value="UniProtKB-UniRule"/>
</dbReference>
<dbReference type="EMBL" id="VFNV01000001">
    <property type="protein sequence ID" value="TQK75726.1"/>
    <property type="molecule type" value="Genomic_DNA"/>
</dbReference>
<dbReference type="Pfam" id="PF02151">
    <property type="entry name" value="UVR"/>
    <property type="match status" value="1"/>
</dbReference>
<evidence type="ECO:0000256" key="3">
    <source>
        <dbReference type="ARBA" id="ARBA00022769"/>
    </source>
</evidence>
<dbReference type="Pfam" id="PF01541">
    <property type="entry name" value="GIY-YIG"/>
    <property type="match status" value="1"/>
</dbReference>
<dbReference type="GO" id="GO:0003677">
    <property type="term" value="F:DNA binding"/>
    <property type="evidence" value="ECO:0007669"/>
    <property type="project" value="UniProtKB-UniRule"/>
</dbReference>
<evidence type="ECO:0000259" key="10">
    <source>
        <dbReference type="PROSITE" id="PS50165"/>
    </source>
</evidence>
<keyword evidence="1 6" id="KW-0963">Cytoplasm</keyword>
<dbReference type="CDD" id="cd10434">
    <property type="entry name" value="GIY-YIG_UvrC_Cho"/>
    <property type="match status" value="1"/>
</dbReference>
<dbReference type="SMART" id="SM00278">
    <property type="entry name" value="HhH1"/>
    <property type="match status" value="2"/>
</dbReference>